<sequence length="142" mass="15149">MKGHVAQPPAVEHPSPPATPGTMESSFSELLMELVSQSSTDITASELTGNMISASTRRPSEFEEASPKISCTFSTIDVTIPASVPKIKRSFLSLALSEVAVFAASWTFRLIKFNISAVDPTTPSSFSDFLIPISNISPGTSR</sequence>
<organism evidence="2 3">
    <name type="scientific">Pseudo-nitzschia multistriata</name>
    <dbReference type="NCBI Taxonomy" id="183589"/>
    <lineage>
        <taxon>Eukaryota</taxon>
        <taxon>Sar</taxon>
        <taxon>Stramenopiles</taxon>
        <taxon>Ochrophyta</taxon>
        <taxon>Bacillariophyta</taxon>
        <taxon>Bacillariophyceae</taxon>
        <taxon>Bacillariophycidae</taxon>
        <taxon>Bacillariales</taxon>
        <taxon>Bacillariaceae</taxon>
        <taxon>Pseudo-nitzschia</taxon>
    </lineage>
</organism>
<protein>
    <submittedName>
        <fullName evidence="2">Uncharacterized protein</fullName>
    </submittedName>
</protein>
<dbReference type="Proteomes" id="UP000291116">
    <property type="component" value="Unassembled WGS sequence"/>
</dbReference>
<gene>
    <name evidence="2" type="ORF">PSNMU_V1.4_AUG-EV-PASAV3_0004270</name>
</gene>
<dbReference type="AlphaFoldDB" id="A0A448YVA7"/>
<accession>A0A448YVA7</accession>
<keyword evidence="3" id="KW-1185">Reference proteome</keyword>
<name>A0A448YVA7_9STRA</name>
<evidence type="ECO:0000313" key="3">
    <source>
        <dbReference type="Proteomes" id="UP000291116"/>
    </source>
</evidence>
<evidence type="ECO:0000256" key="1">
    <source>
        <dbReference type="SAM" id="MobiDB-lite"/>
    </source>
</evidence>
<feature type="region of interest" description="Disordered" evidence="1">
    <location>
        <begin position="1"/>
        <end position="24"/>
    </location>
</feature>
<reference evidence="2 3" key="1">
    <citation type="submission" date="2019-01" db="EMBL/GenBank/DDBJ databases">
        <authorList>
            <person name="Ferrante I. M."/>
        </authorList>
    </citation>
    <scope>NUCLEOTIDE SEQUENCE [LARGE SCALE GENOMIC DNA]</scope>
    <source>
        <strain evidence="2 3">B856</strain>
    </source>
</reference>
<dbReference type="EMBL" id="CAACVS010000007">
    <property type="protein sequence ID" value="VEU33737.1"/>
    <property type="molecule type" value="Genomic_DNA"/>
</dbReference>
<proteinExistence type="predicted"/>
<evidence type="ECO:0000313" key="2">
    <source>
        <dbReference type="EMBL" id="VEU33737.1"/>
    </source>
</evidence>